<accession>A0ABQ8QD25</accession>
<protein>
    <submittedName>
        <fullName evidence="2">Uncharacterized protein</fullName>
    </submittedName>
</protein>
<gene>
    <name evidence="2" type="ORF">F5050DRAFT_1819146</name>
</gene>
<comment type="caution">
    <text evidence="2">The sequence shown here is derived from an EMBL/GenBank/DDBJ whole genome shotgun (WGS) entry which is preliminary data.</text>
</comment>
<sequence>MTQVHLPDSFPKRLPRAPDMSSNDALFNAEALIMLEEGDKDSDPDSSDSDSDFESDSDSDDAPQPVALTQLELRRTCSQTSQLSVASSPSLSSSTTSSARFSTASSARSQEVAQLQIEIAKLRQENAGLKLESASIKAQRDVAQAHAVFAGQQVAVYKHRYNSKVNKKELLKKVTTSAQVITSREVRKEIEEDVAKKVQKQKLEAERETRKA</sequence>
<reference evidence="2" key="1">
    <citation type="submission" date="2022-08" db="EMBL/GenBank/DDBJ databases">
        <authorList>
            <consortium name="DOE Joint Genome Institute"/>
            <person name="Min B."/>
            <person name="Riley R."/>
            <person name="Sierra-Patev S."/>
            <person name="Naranjo-Ortiz M."/>
            <person name="Looney B."/>
            <person name="Konkel Z."/>
            <person name="Slot J.C."/>
            <person name="Sakamoto Y."/>
            <person name="Steenwyk J.L."/>
            <person name="Rokas A."/>
            <person name="Carro J."/>
            <person name="Camarero S."/>
            <person name="Ferreira P."/>
            <person name="Molpeceres G."/>
            <person name="Ruiz-Duenas F.J."/>
            <person name="Serrano A."/>
            <person name="Henrissat B."/>
            <person name="Drula E."/>
            <person name="Hughes K.W."/>
            <person name="Mata J.L."/>
            <person name="Ishikawa N.K."/>
            <person name="Vargas-Isla R."/>
            <person name="Ushijima S."/>
            <person name="Smith C.A."/>
            <person name="Ahrendt S."/>
            <person name="Andreopoulos W."/>
            <person name="He G."/>
            <person name="Labutti K."/>
            <person name="Lipzen A."/>
            <person name="Ng V."/>
            <person name="Sandor L."/>
            <person name="Barry K."/>
            <person name="Martinez A.T."/>
            <person name="Xiao Y."/>
            <person name="Gibbons J.G."/>
            <person name="Terashima K."/>
            <person name="Hibbett D.S."/>
            <person name="Grigoriev I.V."/>
        </authorList>
    </citation>
    <scope>NUCLEOTIDE SEQUENCE</scope>
    <source>
        <strain evidence="2">TFB10827</strain>
    </source>
</reference>
<dbReference type="EMBL" id="MU790615">
    <property type="protein sequence ID" value="KAJ3996381.1"/>
    <property type="molecule type" value="Genomic_DNA"/>
</dbReference>
<feature type="region of interest" description="Disordered" evidence="1">
    <location>
        <begin position="1"/>
        <end position="67"/>
    </location>
</feature>
<keyword evidence="3" id="KW-1185">Reference proteome</keyword>
<evidence type="ECO:0000313" key="2">
    <source>
        <dbReference type="EMBL" id="KAJ3996381.1"/>
    </source>
</evidence>
<evidence type="ECO:0000256" key="1">
    <source>
        <dbReference type="SAM" id="MobiDB-lite"/>
    </source>
</evidence>
<organism evidence="2 3">
    <name type="scientific">Lentinula boryana</name>
    <dbReference type="NCBI Taxonomy" id="40481"/>
    <lineage>
        <taxon>Eukaryota</taxon>
        <taxon>Fungi</taxon>
        <taxon>Dikarya</taxon>
        <taxon>Basidiomycota</taxon>
        <taxon>Agaricomycotina</taxon>
        <taxon>Agaricomycetes</taxon>
        <taxon>Agaricomycetidae</taxon>
        <taxon>Agaricales</taxon>
        <taxon>Marasmiineae</taxon>
        <taxon>Omphalotaceae</taxon>
        <taxon>Lentinula</taxon>
    </lineage>
</organism>
<feature type="compositionally biased region" description="Acidic residues" evidence="1">
    <location>
        <begin position="36"/>
        <end position="61"/>
    </location>
</feature>
<evidence type="ECO:0000313" key="3">
    <source>
        <dbReference type="Proteomes" id="UP001163828"/>
    </source>
</evidence>
<name>A0ABQ8QD25_9AGAR</name>
<feature type="region of interest" description="Disordered" evidence="1">
    <location>
        <begin position="79"/>
        <end position="107"/>
    </location>
</feature>
<dbReference type="Proteomes" id="UP001163828">
    <property type="component" value="Unassembled WGS sequence"/>
</dbReference>
<proteinExistence type="predicted"/>